<feature type="domain" description="Metallo-beta-lactamase" evidence="10">
    <location>
        <begin position="48"/>
        <end position="210"/>
    </location>
</feature>
<dbReference type="SUPFAM" id="SSF56281">
    <property type="entry name" value="Metallo-hydrolase/oxidoreductase"/>
    <property type="match status" value="1"/>
</dbReference>
<reference evidence="11 12" key="1">
    <citation type="submission" date="2019-08" db="EMBL/GenBank/DDBJ databases">
        <authorList>
            <person name="Alioto T."/>
            <person name="Alioto T."/>
            <person name="Gomez Garrido J."/>
        </authorList>
    </citation>
    <scope>NUCLEOTIDE SEQUENCE [LARGE SCALE GENOMIC DNA]</scope>
</reference>
<dbReference type="EMBL" id="CABPRJ010000001">
    <property type="protein sequence ID" value="VVC24294.1"/>
    <property type="molecule type" value="Genomic_DNA"/>
</dbReference>
<dbReference type="EC" id="3.1.2.6" evidence="5"/>
<dbReference type="AlphaFoldDB" id="A0A5E4M0J4"/>
<evidence type="ECO:0000256" key="2">
    <source>
        <dbReference type="ARBA" id="ARBA00001947"/>
    </source>
</evidence>
<keyword evidence="12" id="KW-1185">Reference proteome</keyword>
<dbReference type="GO" id="GO:0019243">
    <property type="term" value="P:methylglyoxal catabolic process to D-lactate via S-lactoyl-glutathione"/>
    <property type="evidence" value="ECO:0007669"/>
    <property type="project" value="InterPro"/>
</dbReference>
<comment type="pathway">
    <text evidence="3">Secondary metabolite metabolism; methylglyoxal degradation; (R)-lactate from methylglyoxal: step 2/2.</text>
</comment>
<dbReference type="Pfam" id="PF16123">
    <property type="entry name" value="HAGH_C"/>
    <property type="match status" value="1"/>
</dbReference>
<keyword evidence="8" id="KW-0862">Zinc</keyword>
<sequence length="293" mass="33271">MFKTLSLLPRAVFKNLNSVHRYSTTMHSIIITKEFYYFKVIILPALTDNYMYLIIDKKSKEAAIVDPVEPNVVWDAVRKENVKLTTVLTTHHHWDHAGGNKELLNSNTGGELTVIGGDDRIDGLTKMITPHETDYKLGSLCIKCIRTPCHTTGHVCYYIKKDNDMACFTGDTLFFGGCGRFFEGNAKQMYDALINVISEFPDGTSVFCGHEYAVQNLKFGLFVEPSNQNILSALNNTEFKRQIKKPSVPSTVGLEKLINPFMRVKKKEVQIFTQTIGDPIETMRVLREMKNNF</sequence>
<evidence type="ECO:0000313" key="11">
    <source>
        <dbReference type="EMBL" id="VVC24294.1"/>
    </source>
</evidence>
<dbReference type="PANTHER" id="PTHR11935">
    <property type="entry name" value="BETA LACTAMASE DOMAIN"/>
    <property type="match status" value="1"/>
</dbReference>
<evidence type="ECO:0000259" key="10">
    <source>
        <dbReference type="SMART" id="SM00849"/>
    </source>
</evidence>
<dbReference type="GO" id="GO:0031123">
    <property type="term" value="P:RNA 3'-end processing"/>
    <property type="evidence" value="ECO:0007669"/>
    <property type="project" value="UniProtKB-ARBA"/>
</dbReference>
<dbReference type="PANTHER" id="PTHR11935:SF94">
    <property type="entry name" value="TENZING NORGAY, ISOFORM C"/>
    <property type="match status" value="1"/>
</dbReference>
<evidence type="ECO:0000256" key="6">
    <source>
        <dbReference type="ARBA" id="ARBA00022723"/>
    </source>
</evidence>
<dbReference type="OrthoDB" id="515692at2759"/>
<dbReference type="GO" id="GO:0046872">
    <property type="term" value="F:metal ion binding"/>
    <property type="evidence" value="ECO:0007669"/>
    <property type="project" value="UniProtKB-KW"/>
</dbReference>
<comment type="catalytic activity">
    <reaction evidence="1">
        <text>an S-(2-hydroxyacyl)glutathione + H2O = a 2-hydroxy carboxylate + glutathione + H(+)</text>
        <dbReference type="Rhea" id="RHEA:21864"/>
        <dbReference type="ChEBI" id="CHEBI:15377"/>
        <dbReference type="ChEBI" id="CHEBI:15378"/>
        <dbReference type="ChEBI" id="CHEBI:57925"/>
        <dbReference type="ChEBI" id="CHEBI:58896"/>
        <dbReference type="ChEBI" id="CHEBI:71261"/>
        <dbReference type="EC" id="3.1.2.6"/>
    </reaction>
</comment>
<keyword evidence="7 11" id="KW-0378">Hydrolase</keyword>
<evidence type="ECO:0000313" key="12">
    <source>
        <dbReference type="Proteomes" id="UP000325440"/>
    </source>
</evidence>
<dbReference type="FunFam" id="3.60.15.10:FF:000019">
    <property type="entry name" value="Hydroxyacylglutathione hydrolase, mitochondrial"/>
    <property type="match status" value="1"/>
</dbReference>
<dbReference type="SMART" id="SM00849">
    <property type="entry name" value="Lactamase_B"/>
    <property type="match status" value="1"/>
</dbReference>
<gene>
    <name evidence="11" type="ORF">CINCED_3A018303</name>
</gene>
<evidence type="ECO:0000256" key="8">
    <source>
        <dbReference type="ARBA" id="ARBA00022833"/>
    </source>
</evidence>
<dbReference type="InterPro" id="IPR036866">
    <property type="entry name" value="RibonucZ/Hydroxyglut_hydro"/>
</dbReference>
<accession>A0A5E4M0J4</accession>
<evidence type="ECO:0000256" key="7">
    <source>
        <dbReference type="ARBA" id="ARBA00022801"/>
    </source>
</evidence>
<dbReference type="InterPro" id="IPR032282">
    <property type="entry name" value="HAGH_C"/>
</dbReference>
<evidence type="ECO:0000256" key="3">
    <source>
        <dbReference type="ARBA" id="ARBA00004963"/>
    </source>
</evidence>
<comment type="similarity">
    <text evidence="4">Belongs to the metallo-beta-lactamase superfamily. Glyoxalase II family.</text>
</comment>
<evidence type="ECO:0000256" key="4">
    <source>
        <dbReference type="ARBA" id="ARBA00006759"/>
    </source>
</evidence>
<dbReference type="CDD" id="cd07723">
    <property type="entry name" value="hydroxyacylglutathione_hydrolase_MBL-fold"/>
    <property type="match status" value="1"/>
</dbReference>
<evidence type="ECO:0000256" key="9">
    <source>
        <dbReference type="ARBA" id="ARBA00031044"/>
    </source>
</evidence>
<comment type="cofactor">
    <cofactor evidence="2">
        <name>Zn(2+)</name>
        <dbReference type="ChEBI" id="CHEBI:29105"/>
    </cofactor>
</comment>
<dbReference type="NCBIfam" id="TIGR03413">
    <property type="entry name" value="GSH_gloB"/>
    <property type="match status" value="1"/>
</dbReference>
<dbReference type="InterPro" id="IPR017782">
    <property type="entry name" value="Hydroxyacylglutathione_Hdrlase"/>
</dbReference>
<name>A0A5E4M0J4_9HEMI</name>
<dbReference type="GO" id="GO:0004416">
    <property type="term" value="F:hydroxyacylglutathione hydrolase activity"/>
    <property type="evidence" value="ECO:0007669"/>
    <property type="project" value="UniProtKB-EC"/>
</dbReference>
<organism evidence="11 12">
    <name type="scientific">Cinara cedri</name>
    <dbReference type="NCBI Taxonomy" id="506608"/>
    <lineage>
        <taxon>Eukaryota</taxon>
        <taxon>Metazoa</taxon>
        <taxon>Ecdysozoa</taxon>
        <taxon>Arthropoda</taxon>
        <taxon>Hexapoda</taxon>
        <taxon>Insecta</taxon>
        <taxon>Pterygota</taxon>
        <taxon>Neoptera</taxon>
        <taxon>Paraneoptera</taxon>
        <taxon>Hemiptera</taxon>
        <taxon>Sternorrhyncha</taxon>
        <taxon>Aphidomorpha</taxon>
        <taxon>Aphidoidea</taxon>
        <taxon>Aphididae</taxon>
        <taxon>Lachninae</taxon>
        <taxon>Cinara</taxon>
    </lineage>
</organism>
<proteinExistence type="inferred from homology"/>
<dbReference type="Proteomes" id="UP000325440">
    <property type="component" value="Unassembled WGS sequence"/>
</dbReference>
<evidence type="ECO:0000256" key="5">
    <source>
        <dbReference type="ARBA" id="ARBA00011917"/>
    </source>
</evidence>
<evidence type="ECO:0000256" key="1">
    <source>
        <dbReference type="ARBA" id="ARBA00001623"/>
    </source>
</evidence>
<dbReference type="PIRSF" id="PIRSF005457">
    <property type="entry name" value="Glx"/>
    <property type="match status" value="1"/>
</dbReference>
<dbReference type="InterPro" id="IPR001279">
    <property type="entry name" value="Metallo-B-lactamas"/>
</dbReference>
<keyword evidence="6" id="KW-0479">Metal-binding</keyword>
<dbReference type="Pfam" id="PF00753">
    <property type="entry name" value="Lactamase_B"/>
    <property type="match status" value="1"/>
</dbReference>
<dbReference type="InterPro" id="IPR035680">
    <property type="entry name" value="Clx_II_MBL"/>
</dbReference>
<protein>
    <recommendedName>
        <fullName evidence="5">hydroxyacylglutathione hydrolase</fullName>
        <ecNumber evidence="5">3.1.2.6</ecNumber>
    </recommendedName>
    <alternativeName>
        <fullName evidence="9">Glyoxalase II</fullName>
    </alternativeName>
</protein>
<dbReference type="Gene3D" id="3.60.15.10">
    <property type="entry name" value="Ribonuclease Z/Hydroxyacylglutathione hydrolase-like"/>
    <property type="match status" value="1"/>
</dbReference>
<dbReference type="HAMAP" id="MF_01374">
    <property type="entry name" value="Glyoxalase_2"/>
    <property type="match status" value="1"/>
</dbReference>